<dbReference type="EMBL" id="UOFD01000028">
    <property type="protein sequence ID" value="VAW51364.1"/>
    <property type="molecule type" value="Genomic_DNA"/>
</dbReference>
<reference evidence="1" key="1">
    <citation type="submission" date="2018-06" db="EMBL/GenBank/DDBJ databases">
        <authorList>
            <person name="Zhirakovskaya E."/>
        </authorList>
    </citation>
    <scope>NUCLEOTIDE SEQUENCE</scope>
</reference>
<accession>A0A3B0X613</accession>
<organism evidence="1">
    <name type="scientific">hydrothermal vent metagenome</name>
    <dbReference type="NCBI Taxonomy" id="652676"/>
    <lineage>
        <taxon>unclassified sequences</taxon>
        <taxon>metagenomes</taxon>
        <taxon>ecological metagenomes</taxon>
    </lineage>
</organism>
<sequence>MLNKTSVISKSHPATWCFRLCEKKLQNFFVAVFSVFLLTGADSVKSEDLRLFVVTKTENTLPVLSKSELRSLFLGTPVYRNNKKLEPLINKSDERCYQTFLQSVLGMSNTRYERVQASMLDQKGAVVVPVYTDLDKLMFDLKRKNSAISFVFLEKELADNSLNVVQEIWISGAQ</sequence>
<proteinExistence type="predicted"/>
<evidence type="ECO:0000313" key="1">
    <source>
        <dbReference type="EMBL" id="VAW51364.1"/>
    </source>
</evidence>
<protein>
    <submittedName>
        <fullName evidence="1">Uncharacterized protein</fullName>
    </submittedName>
</protein>
<dbReference type="AlphaFoldDB" id="A0A3B0X613"/>
<gene>
    <name evidence="1" type="ORF">MNBD_GAMMA06-948</name>
</gene>
<name>A0A3B0X613_9ZZZZ</name>